<dbReference type="InterPro" id="IPR001279">
    <property type="entry name" value="Metallo-B-lactamas"/>
</dbReference>
<accession>A0A1H4QA80</accession>
<feature type="domain" description="Metallo-beta-lactamase" evidence="1">
    <location>
        <begin position="12"/>
        <end position="289"/>
    </location>
</feature>
<dbReference type="InterPro" id="IPR036866">
    <property type="entry name" value="RibonucZ/Hydroxyglut_hydro"/>
</dbReference>
<name>A0A1H4QA80_9BACT</name>
<gene>
    <name evidence="2" type="ORF">SAMN05443244_2811</name>
</gene>
<proteinExistence type="predicted"/>
<dbReference type="AlphaFoldDB" id="A0A1H4QA80"/>
<evidence type="ECO:0000313" key="2">
    <source>
        <dbReference type="EMBL" id="SEC16489.1"/>
    </source>
</evidence>
<dbReference type="PANTHER" id="PTHR47619">
    <property type="entry name" value="METALLO-HYDROLASE YYCJ-RELATED"/>
    <property type="match status" value="1"/>
</dbReference>
<sequence>MMRMTVLASGSKGNSAVIASSKTRILVDAGLSCRELMRRMAAVGEDARALDAILITHEHADHVSGLPVMARKLGIPVYFTEATHRAWVRQMTPRTTMSYKQWMEKVAREKQERLEAQALAHQIAATMRDEDDQPLENFLATDVDVDAAAAHFDADVDATTDPDGALRAAAEDDLCDDLPAETKKGIRDDPSFLPAVEYFRAGSHLAIGDIDILPFTIPHDAADPCGFVFSAEGLRFGYATDLGYVPENVKLALKNCDVLLIESNHDLEMLRDGPYPWSVKQRVLSRVGHLSNTAAAEFLTRDYDGGARYVVLAHLSESNNMPELARLAAEQALGNRLSLLGNRVLLAPQSAPMESLCL</sequence>
<dbReference type="Pfam" id="PF12706">
    <property type="entry name" value="Lactamase_B_2"/>
    <property type="match status" value="1"/>
</dbReference>
<dbReference type="RefSeq" id="WP_074654606.1">
    <property type="nucleotide sequence ID" value="NZ_FNSD01000001.1"/>
</dbReference>
<evidence type="ECO:0000313" key="3">
    <source>
        <dbReference type="Proteomes" id="UP000182409"/>
    </source>
</evidence>
<dbReference type="Pfam" id="PF00753">
    <property type="entry name" value="Lactamase_B"/>
    <property type="match status" value="1"/>
</dbReference>
<dbReference type="Proteomes" id="UP000182409">
    <property type="component" value="Unassembled WGS sequence"/>
</dbReference>
<dbReference type="Gene3D" id="3.60.15.10">
    <property type="entry name" value="Ribonuclease Z/Hydroxyacylglutathione hydrolase-like"/>
    <property type="match status" value="1"/>
</dbReference>
<dbReference type="SUPFAM" id="SSF56281">
    <property type="entry name" value="Metallo-hydrolase/oxidoreductase"/>
    <property type="match status" value="1"/>
</dbReference>
<dbReference type="OrthoDB" id="9781189at2"/>
<dbReference type="PANTHER" id="PTHR47619:SF1">
    <property type="entry name" value="EXODEOXYRIBONUCLEASE WALJ"/>
    <property type="match status" value="1"/>
</dbReference>
<evidence type="ECO:0000259" key="1">
    <source>
        <dbReference type="SMART" id="SM00849"/>
    </source>
</evidence>
<organism evidence="2 3">
    <name type="scientific">Terriglobus roseus</name>
    <dbReference type="NCBI Taxonomy" id="392734"/>
    <lineage>
        <taxon>Bacteria</taxon>
        <taxon>Pseudomonadati</taxon>
        <taxon>Acidobacteriota</taxon>
        <taxon>Terriglobia</taxon>
        <taxon>Terriglobales</taxon>
        <taxon>Acidobacteriaceae</taxon>
        <taxon>Terriglobus</taxon>
    </lineage>
</organism>
<dbReference type="InterPro" id="IPR052533">
    <property type="entry name" value="WalJ/YycJ-like"/>
</dbReference>
<dbReference type="SMART" id="SM00849">
    <property type="entry name" value="Lactamase_B"/>
    <property type="match status" value="1"/>
</dbReference>
<protein>
    <submittedName>
        <fullName evidence="2">Metallo-beta-lactamase superfamily protein</fullName>
    </submittedName>
</protein>
<reference evidence="2 3" key="1">
    <citation type="submission" date="2016-10" db="EMBL/GenBank/DDBJ databases">
        <authorList>
            <person name="de Groot N.N."/>
        </authorList>
    </citation>
    <scope>NUCLEOTIDE SEQUENCE [LARGE SCALE GENOMIC DNA]</scope>
    <source>
        <strain evidence="2 3">AB35.6</strain>
    </source>
</reference>
<dbReference type="EMBL" id="FNSD01000001">
    <property type="protein sequence ID" value="SEC16489.1"/>
    <property type="molecule type" value="Genomic_DNA"/>
</dbReference>